<dbReference type="Proteomes" id="UP000006727">
    <property type="component" value="Chromosome 14"/>
</dbReference>
<evidence type="ECO:0000313" key="2">
    <source>
        <dbReference type="EnsemblPlants" id="Pp3c14_14010V3.1"/>
    </source>
</evidence>
<accession>A0A2K1JHU5</accession>
<dbReference type="InParanoid" id="A0A2K1JHU5"/>
<sequence length="62" mass="7099">MTHTRQHPQPRPPPSNVFASKVNEILTFVARKSLSCELKRLGLESNLHVSARYSDEMFALFD</sequence>
<name>A0A2K1JHU5_PHYPA</name>
<evidence type="ECO:0000313" key="1">
    <source>
        <dbReference type="EMBL" id="PNR41089.1"/>
    </source>
</evidence>
<keyword evidence="3" id="KW-1185">Reference proteome</keyword>
<reference evidence="1 3" key="2">
    <citation type="journal article" date="2018" name="Plant J.">
        <title>The Physcomitrella patens chromosome-scale assembly reveals moss genome structure and evolution.</title>
        <authorList>
            <person name="Lang D."/>
            <person name="Ullrich K.K."/>
            <person name="Murat F."/>
            <person name="Fuchs J."/>
            <person name="Jenkins J."/>
            <person name="Haas F.B."/>
            <person name="Piednoel M."/>
            <person name="Gundlach H."/>
            <person name="Van Bel M."/>
            <person name="Meyberg R."/>
            <person name="Vives C."/>
            <person name="Morata J."/>
            <person name="Symeonidi A."/>
            <person name="Hiss M."/>
            <person name="Muchero W."/>
            <person name="Kamisugi Y."/>
            <person name="Saleh O."/>
            <person name="Blanc G."/>
            <person name="Decker E.L."/>
            <person name="van Gessel N."/>
            <person name="Grimwood J."/>
            <person name="Hayes R.D."/>
            <person name="Graham S.W."/>
            <person name="Gunter L.E."/>
            <person name="McDaniel S.F."/>
            <person name="Hoernstein S.N.W."/>
            <person name="Larsson A."/>
            <person name="Li F.W."/>
            <person name="Perroud P.F."/>
            <person name="Phillips J."/>
            <person name="Ranjan P."/>
            <person name="Rokshar D.S."/>
            <person name="Rothfels C.J."/>
            <person name="Schneider L."/>
            <person name="Shu S."/>
            <person name="Stevenson D.W."/>
            <person name="Thummler F."/>
            <person name="Tillich M."/>
            <person name="Villarreal Aguilar J.C."/>
            <person name="Widiez T."/>
            <person name="Wong G.K."/>
            <person name="Wymore A."/>
            <person name="Zhang Y."/>
            <person name="Zimmer A.D."/>
            <person name="Quatrano R.S."/>
            <person name="Mayer K.F.X."/>
            <person name="Goodstein D."/>
            <person name="Casacuberta J.M."/>
            <person name="Vandepoele K."/>
            <person name="Reski R."/>
            <person name="Cuming A.C."/>
            <person name="Tuskan G.A."/>
            <person name="Maumus F."/>
            <person name="Salse J."/>
            <person name="Schmutz J."/>
            <person name="Rensing S.A."/>
        </authorList>
    </citation>
    <scope>NUCLEOTIDE SEQUENCE [LARGE SCALE GENOMIC DNA]</scope>
    <source>
        <strain evidence="2 3">cv. Gransden 2004</strain>
    </source>
</reference>
<protein>
    <submittedName>
        <fullName evidence="1 2">Uncharacterized protein</fullName>
    </submittedName>
</protein>
<evidence type="ECO:0000313" key="3">
    <source>
        <dbReference type="Proteomes" id="UP000006727"/>
    </source>
</evidence>
<gene>
    <name evidence="1" type="ORF">PHYPA_018492</name>
</gene>
<reference evidence="1 3" key="1">
    <citation type="journal article" date="2008" name="Science">
        <title>The Physcomitrella genome reveals evolutionary insights into the conquest of land by plants.</title>
        <authorList>
            <person name="Rensing S."/>
            <person name="Lang D."/>
            <person name="Zimmer A."/>
            <person name="Terry A."/>
            <person name="Salamov A."/>
            <person name="Shapiro H."/>
            <person name="Nishiyama T."/>
            <person name="Perroud P.-F."/>
            <person name="Lindquist E."/>
            <person name="Kamisugi Y."/>
            <person name="Tanahashi T."/>
            <person name="Sakakibara K."/>
            <person name="Fujita T."/>
            <person name="Oishi K."/>
            <person name="Shin-I T."/>
            <person name="Kuroki Y."/>
            <person name="Toyoda A."/>
            <person name="Suzuki Y."/>
            <person name="Hashimoto A."/>
            <person name="Yamaguchi K."/>
            <person name="Sugano A."/>
            <person name="Kohara Y."/>
            <person name="Fujiyama A."/>
            <person name="Anterola A."/>
            <person name="Aoki S."/>
            <person name="Ashton N."/>
            <person name="Barbazuk W.B."/>
            <person name="Barker E."/>
            <person name="Bennetzen J."/>
            <person name="Bezanilla M."/>
            <person name="Blankenship R."/>
            <person name="Cho S.H."/>
            <person name="Dutcher S."/>
            <person name="Estelle M."/>
            <person name="Fawcett J.A."/>
            <person name="Gundlach H."/>
            <person name="Hanada K."/>
            <person name="Heyl A."/>
            <person name="Hicks K.A."/>
            <person name="Hugh J."/>
            <person name="Lohr M."/>
            <person name="Mayer K."/>
            <person name="Melkozernov A."/>
            <person name="Murata T."/>
            <person name="Nelson D."/>
            <person name="Pils B."/>
            <person name="Prigge M."/>
            <person name="Reiss B."/>
            <person name="Renner T."/>
            <person name="Rombauts S."/>
            <person name="Rushton P."/>
            <person name="Sanderfoot A."/>
            <person name="Schween G."/>
            <person name="Shiu S.-H."/>
            <person name="Stueber K."/>
            <person name="Theodoulou F.L."/>
            <person name="Tu H."/>
            <person name="Van de Peer Y."/>
            <person name="Verrier P.J."/>
            <person name="Waters E."/>
            <person name="Wood A."/>
            <person name="Yang L."/>
            <person name="Cove D."/>
            <person name="Cuming A."/>
            <person name="Hasebe M."/>
            <person name="Lucas S."/>
            <person name="Mishler D.B."/>
            <person name="Reski R."/>
            <person name="Grigoriev I."/>
            <person name="Quatrano R.S."/>
            <person name="Boore J.L."/>
        </authorList>
    </citation>
    <scope>NUCLEOTIDE SEQUENCE [LARGE SCALE GENOMIC DNA]</scope>
    <source>
        <strain evidence="2 3">cv. Gransden 2004</strain>
    </source>
</reference>
<organism evidence="1">
    <name type="scientific">Physcomitrium patens</name>
    <name type="common">Spreading-leaved earth moss</name>
    <name type="synonym">Physcomitrella patens</name>
    <dbReference type="NCBI Taxonomy" id="3218"/>
    <lineage>
        <taxon>Eukaryota</taxon>
        <taxon>Viridiplantae</taxon>
        <taxon>Streptophyta</taxon>
        <taxon>Embryophyta</taxon>
        <taxon>Bryophyta</taxon>
        <taxon>Bryophytina</taxon>
        <taxon>Bryopsida</taxon>
        <taxon>Funariidae</taxon>
        <taxon>Funariales</taxon>
        <taxon>Funariaceae</taxon>
        <taxon>Physcomitrium</taxon>
    </lineage>
</organism>
<dbReference type="AlphaFoldDB" id="A0A2K1JHU5"/>
<proteinExistence type="predicted"/>
<dbReference type="EMBL" id="ABEU02000014">
    <property type="protein sequence ID" value="PNR41089.1"/>
    <property type="molecule type" value="Genomic_DNA"/>
</dbReference>
<dbReference type="EnsemblPlants" id="Pp3c14_14010V3.1">
    <property type="protein sequence ID" value="Pp3c14_14010V3.1"/>
    <property type="gene ID" value="Pp3c14_14010"/>
</dbReference>
<dbReference type="Gramene" id="Pp3c14_14010V3.1">
    <property type="protein sequence ID" value="Pp3c14_14010V3.1"/>
    <property type="gene ID" value="Pp3c14_14010"/>
</dbReference>
<reference evidence="2" key="3">
    <citation type="submission" date="2020-12" db="UniProtKB">
        <authorList>
            <consortium name="EnsemblPlants"/>
        </authorList>
    </citation>
    <scope>IDENTIFICATION</scope>
</reference>